<dbReference type="Proteomes" id="UP000468531">
    <property type="component" value="Unassembled WGS sequence"/>
</dbReference>
<dbReference type="AlphaFoldDB" id="A0A6P1BB99"/>
<reference evidence="1 2" key="1">
    <citation type="journal article" date="2020" name="Arch. Microbiol.">
        <title>Bradyrhizobium uaiense sp. nov., a new highly efficient cowpea symbiont.</title>
        <authorList>
            <person name="Cabral Michel D."/>
            <person name="Azarias Guimaraes A."/>
            <person name="Martins da Costa E."/>
            <person name="Soares de Carvalho T."/>
            <person name="Balsanelli E."/>
            <person name="Willems A."/>
            <person name="Maltempi de Souza E."/>
            <person name="de Souza Moreira F.M."/>
        </authorList>
    </citation>
    <scope>NUCLEOTIDE SEQUENCE [LARGE SCALE GENOMIC DNA]</scope>
    <source>
        <strain evidence="1 2">UFLA 03-164</strain>
    </source>
</reference>
<comment type="caution">
    <text evidence="1">The sequence shown here is derived from an EMBL/GenBank/DDBJ whole genome shotgun (WGS) entry which is preliminary data.</text>
</comment>
<gene>
    <name evidence="1" type="ORF">FNJ47_07405</name>
</gene>
<evidence type="ECO:0000313" key="1">
    <source>
        <dbReference type="EMBL" id="NEU95658.1"/>
    </source>
</evidence>
<proteinExistence type="predicted"/>
<name>A0A6P1BB99_9BRAD</name>
<organism evidence="1 2">
    <name type="scientific">Bradyrhizobium uaiense</name>
    <dbReference type="NCBI Taxonomy" id="2594946"/>
    <lineage>
        <taxon>Bacteria</taxon>
        <taxon>Pseudomonadati</taxon>
        <taxon>Pseudomonadota</taxon>
        <taxon>Alphaproteobacteria</taxon>
        <taxon>Hyphomicrobiales</taxon>
        <taxon>Nitrobacteraceae</taxon>
        <taxon>Bradyrhizobium</taxon>
    </lineage>
</organism>
<dbReference type="RefSeq" id="WP_163152099.1">
    <property type="nucleotide sequence ID" value="NZ_VKHP01000018.1"/>
</dbReference>
<keyword evidence="2" id="KW-1185">Reference proteome</keyword>
<dbReference type="EMBL" id="VKHP01000018">
    <property type="protein sequence ID" value="NEU95658.1"/>
    <property type="molecule type" value="Genomic_DNA"/>
</dbReference>
<protein>
    <submittedName>
        <fullName evidence="1">Uncharacterized protein</fullName>
    </submittedName>
</protein>
<sequence length="144" mass="16394">MTSQQQADELLREWQERRAHRIAPQCRSDTKGGKINHGGAIIRSAEPGFVLFVYLVALREELRVRAKSLPRYVERNPRNGRLSFRVDRGARIPLPSDPTSPQFRAAYSRALVEAAATESDADDWSELERFHAAQRVERARGVAR</sequence>
<accession>A0A6P1BB99</accession>
<evidence type="ECO:0000313" key="2">
    <source>
        <dbReference type="Proteomes" id="UP000468531"/>
    </source>
</evidence>